<dbReference type="EMBL" id="CP098736">
    <property type="protein sequence ID" value="USE79001.1"/>
    <property type="molecule type" value="Genomic_DNA"/>
</dbReference>
<sequence length="207" mass="24548">MRAFEVGGFNGLRTIKPRRVKQYSCNYQEKKRQEAEAAAQTVLRHRIEANEKRYPEIFAKIRSPEFLNWYEALYDRPWNPDFEADIDEVRAQIIYASGIEERHRWNRIKRESLHGQALAERDPAKRRRLILSVVTPRWADMDKIRAVYRERDRLTLETGVQHHVDHIVPIGGRNVCGLHVEFNLQVIPSGDNLRKSNKFFDTDEFFE</sequence>
<protein>
    <recommendedName>
        <fullName evidence="3">HNH endonuclease</fullName>
    </recommendedName>
</protein>
<organism evidence="1 2">
    <name type="scientific">Cupriavidus gilardii</name>
    <dbReference type="NCBI Taxonomy" id="82541"/>
    <lineage>
        <taxon>Bacteria</taxon>
        <taxon>Pseudomonadati</taxon>
        <taxon>Pseudomonadota</taxon>
        <taxon>Betaproteobacteria</taxon>
        <taxon>Burkholderiales</taxon>
        <taxon>Burkholderiaceae</taxon>
        <taxon>Cupriavidus</taxon>
    </lineage>
</organism>
<evidence type="ECO:0008006" key="3">
    <source>
        <dbReference type="Google" id="ProtNLM"/>
    </source>
</evidence>
<reference evidence="1" key="1">
    <citation type="submission" date="2022-06" db="EMBL/GenBank/DDBJ databases">
        <title>Complete genome sequence and characterization of Cupriavidus gilardii QJ1 isolated from contaminating cells.</title>
        <authorList>
            <person name="Qi J."/>
        </authorList>
    </citation>
    <scope>NUCLEOTIDE SEQUENCE</scope>
    <source>
        <strain evidence="1">QJ1</strain>
    </source>
</reference>
<keyword evidence="2" id="KW-1185">Reference proteome</keyword>
<accession>A0ABY4VPP0</accession>
<proteinExistence type="predicted"/>
<gene>
    <name evidence="1" type="ORF">NDR89_20405</name>
</gene>
<evidence type="ECO:0000313" key="1">
    <source>
        <dbReference type="EMBL" id="USE79001.1"/>
    </source>
</evidence>
<dbReference type="Proteomes" id="UP001056648">
    <property type="component" value="Chromosome 2"/>
</dbReference>
<name>A0ABY4VPP0_9BURK</name>
<dbReference type="RefSeq" id="WP_252252722.1">
    <property type="nucleotide sequence ID" value="NZ_CP098736.1"/>
</dbReference>
<evidence type="ECO:0000313" key="2">
    <source>
        <dbReference type="Proteomes" id="UP001056648"/>
    </source>
</evidence>